<feature type="region of interest" description="Disordered" evidence="1">
    <location>
        <begin position="46"/>
        <end position="95"/>
    </location>
</feature>
<evidence type="ECO:0000256" key="1">
    <source>
        <dbReference type="SAM" id="MobiDB-lite"/>
    </source>
</evidence>
<feature type="non-terminal residue" evidence="3">
    <location>
        <position position="1"/>
    </location>
</feature>
<dbReference type="AlphaFoldDB" id="A0A0B6ZCW7"/>
<dbReference type="Gene3D" id="1.20.1070.10">
    <property type="entry name" value="Rhodopsin 7-helix transmembrane proteins"/>
    <property type="match status" value="1"/>
</dbReference>
<proteinExistence type="predicted"/>
<keyword evidence="2" id="KW-0812">Transmembrane</keyword>
<feature type="non-terminal residue" evidence="3">
    <location>
        <position position="151"/>
    </location>
</feature>
<dbReference type="EMBL" id="HACG01018700">
    <property type="protein sequence ID" value="CEK65565.1"/>
    <property type="molecule type" value="Transcribed_RNA"/>
</dbReference>
<accession>A0A0B6ZCW7</accession>
<evidence type="ECO:0008006" key="4">
    <source>
        <dbReference type="Google" id="ProtNLM"/>
    </source>
</evidence>
<feature type="transmembrane region" description="Helical" evidence="2">
    <location>
        <begin position="104"/>
        <end position="129"/>
    </location>
</feature>
<gene>
    <name evidence="3" type="primary">ORF55470</name>
</gene>
<evidence type="ECO:0000256" key="2">
    <source>
        <dbReference type="SAM" id="Phobius"/>
    </source>
</evidence>
<protein>
    <recommendedName>
        <fullName evidence="4">G-protein coupled receptors family 1 profile domain-containing protein</fullName>
    </recommendedName>
</protein>
<feature type="compositionally biased region" description="Basic and acidic residues" evidence="1">
    <location>
        <begin position="60"/>
        <end position="74"/>
    </location>
</feature>
<feature type="compositionally biased region" description="Polar residues" evidence="1">
    <location>
        <begin position="75"/>
        <end position="95"/>
    </location>
</feature>
<keyword evidence="2" id="KW-0472">Membrane</keyword>
<reference evidence="3" key="1">
    <citation type="submission" date="2014-12" db="EMBL/GenBank/DDBJ databases">
        <title>Insight into the proteome of Arion vulgaris.</title>
        <authorList>
            <person name="Aradska J."/>
            <person name="Bulat T."/>
            <person name="Smidak R."/>
            <person name="Sarate P."/>
            <person name="Gangsoo J."/>
            <person name="Sialana F."/>
            <person name="Bilban M."/>
            <person name="Lubec G."/>
        </authorList>
    </citation>
    <scope>NUCLEOTIDE SEQUENCE</scope>
    <source>
        <tissue evidence="3">Skin</tissue>
    </source>
</reference>
<organism evidence="3">
    <name type="scientific">Arion vulgaris</name>
    <dbReference type="NCBI Taxonomy" id="1028688"/>
    <lineage>
        <taxon>Eukaryota</taxon>
        <taxon>Metazoa</taxon>
        <taxon>Spiralia</taxon>
        <taxon>Lophotrochozoa</taxon>
        <taxon>Mollusca</taxon>
        <taxon>Gastropoda</taxon>
        <taxon>Heterobranchia</taxon>
        <taxon>Euthyneura</taxon>
        <taxon>Panpulmonata</taxon>
        <taxon>Eupulmonata</taxon>
        <taxon>Stylommatophora</taxon>
        <taxon>Helicina</taxon>
        <taxon>Arionoidea</taxon>
        <taxon>Arionidae</taxon>
        <taxon>Arion</taxon>
    </lineage>
</organism>
<evidence type="ECO:0000313" key="3">
    <source>
        <dbReference type="EMBL" id="CEK65565.1"/>
    </source>
</evidence>
<name>A0A0B6ZCW7_9EUPU</name>
<keyword evidence="2" id="KW-1133">Transmembrane helix</keyword>
<sequence length="151" mass="17286">SHNCNESNNIVSFLGRNTASCTNITIKATARTRVYLSKNAKTRIIPPSFQRPADLPHLQDPTHESEDEERHEVLNHTTQFPQNQEQTPKRQSQRQIRVDKTTTVLFAVTLAYILSFLPYLTVMVMRSVIRDLEENLSPVGELAYKLCVKSF</sequence>